<dbReference type="GeneID" id="113041625"/>
<dbReference type="Proteomes" id="UP000515129">
    <property type="component" value="Chromosome 23"/>
</dbReference>
<evidence type="ECO:0000259" key="2">
    <source>
        <dbReference type="Pfam" id="PF07686"/>
    </source>
</evidence>
<evidence type="ECO:0000256" key="1">
    <source>
        <dbReference type="SAM" id="Phobius"/>
    </source>
</evidence>
<feature type="domain" description="Immunoglobulin V-set" evidence="2">
    <location>
        <begin position="34"/>
        <end position="132"/>
    </location>
</feature>
<proteinExistence type="predicted"/>
<sequence>MVYMNSDTKFTGSMHVGTVITRTPVTSLRALSDMTVDVKRGQKNVTLPVKTPEMGDVNRVTFCKLNKNGTQVPIFRYCSDIEKKRGCTAIDTDRFSHQLGSENVSVIIRDASATDAGTYNVEVIGNNVIEETFTVVFTESSDGRSVTVNPPFIIIVSPHITVSPPYIITIVVISLVIILAVIAIIVVTVVSVCICKKKNRKKLVFLNSTVDSEVGDSHWSR</sequence>
<dbReference type="InterPro" id="IPR013106">
    <property type="entry name" value="Ig_V-set"/>
</dbReference>
<protein>
    <submittedName>
        <fullName evidence="4">Uncharacterized protein LOC113041625 isoform X1</fullName>
    </submittedName>
</protein>
<feature type="transmembrane region" description="Helical" evidence="1">
    <location>
        <begin position="166"/>
        <end position="195"/>
    </location>
</feature>
<keyword evidence="1" id="KW-1133">Transmembrane helix</keyword>
<accession>A0A6P6J752</accession>
<dbReference type="AlphaFoldDB" id="A0A6P6J752"/>
<name>A0A6P6J752_CARAU</name>
<keyword evidence="1" id="KW-0812">Transmembrane</keyword>
<dbReference type="Pfam" id="PF07686">
    <property type="entry name" value="V-set"/>
    <property type="match status" value="1"/>
</dbReference>
<dbReference type="OrthoDB" id="8932680at2759"/>
<dbReference type="InterPro" id="IPR013783">
    <property type="entry name" value="Ig-like_fold"/>
</dbReference>
<evidence type="ECO:0000313" key="3">
    <source>
        <dbReference type="Proteomes" id="UP000515129"/>
    </source>
</evidence>
<dbReference type="Gene3D" id="2.60.40.10">
    <property type="entry name" value="Immunoglobulins"/>
    <property type="match status" value="1"/>
</dbReference>
<dbReference type="RefSeq" id="XP_026056041.1">
    <property type="nucleotide sequence ID" value="XM_026200256.1"/>
</dbReference>
<evidence type="ECO:0000313" key="4">
    <source>
        <dbReference type="RefSeq" id="XP_026056041.1"/>
    </source>
</evidence>
<reference evidence="4" key="1">
    <citation type="submission" date="2025-08" db="UniProtKB">
        <authorList>
            <consortium name="RefSeq"/>
        </authorList>
    </citation>
    <scope>IDENTIFICATION</scope>
    <source>
        <strain evidence="4">Wakin</strain>
        <tissue evidence="4">Muscle</tissue>
    </source>
</reference>
<keyword evidence="3" id="KW-1185">Reference proteome</keyword>
<keyword evidence="1" id="KW-0472">Membrane</keyword>
<organism evidence="3 4">
    <name type="scientific">Carassius auratus</name>
    <name type="common">Goldfish</name>
    <dbReference type="NCBI Taxonomy" id="7957"/>
    <lineage>
        <taxon>Eukaryota</taxon>
        <taxon>Metazoa</taxon>
        <taxon>Chordata</taxon>
        <taxon>Craniata</taxon>
        <taxon>Vertebrata</taxon>
        <taxon>Euteleostomi</taxon>
        <taxon>Actinopterygii</taxon>
        <taxon>Neopterygii</taxon>
        <taxon>Teleostei</taxon>
        <taxon>Ostariophysi</taxon>
        <taxon>Cypriniformes</taxon>
        <taxon>Cyprinidae</taxon>
        <taxon>Cyprininae</taxon>
        <taxon>Carassius</taxon>
    </lineage>
</organism>
<gene>
    <name evidence="4" type="primary">LOC113041625</name>
</gene>
<dbReference type="KEGG" id="caua:113041625"/>